<dbReference type="AlphaFoldDB" id="A0A8H4QHN3"/>
<organism evidence="2 3">
    <name type="scientific">Agrocybe pediades</name>
    <dbReference type="NCBI Taxonomy" id="84607"/>
    <lineage>
        <taxon>Eukaryota</taxon>
        <taxon>Fungi</taxon>
        <taxon>Dikarya</taxon>
        <taxon>Basidiomycota</taxon>
        <taxon>Agaricomycotina</taxon>
        <taxon>Agaricomycetes</taxon>
        <taxon>Agaricomycetidae</taxon>
        <taxon>Agaricales</taxon>
        <taxon>Agaricineae</taxon>
        <taxon>Strophariaceae</taxon>
        <taxon>Agrocybe</taxon>
    </lineage>
</organism>
<evidence type="ECO:0000256" key="1">
    <source>
        <dbReference type="SAM" id="Coils"/>
    </source>
</evidence>
<dbReference type="Proteomes" id="UP000521872">
    <property type="component" value="Unassembled WGS sequence"/>
</dbReference>
<reference evidence="2 3" key="1">
    <citation type="submission" date="2019-12" db="EMBL/GenBank/DDBJ databases">
        <authorList>
            <person name="Floudas D."/>
            <person name="Bentzer J."/>
            <person name="Ahren D."/>
            <person name="Johansson T."/>
            <person name="Persson P."/>
            <person name="Tunlid A."/>
        </authorList>
    </citation>
    <scope>NUCLEOTIDE SEQUENCE [LARGE SCALE GENOMIC DNA]</scope>
    <source>
        <strain evidence="2 3">CBS 102.39</strain>
    </source>
</reference>
<keyword evidence="3" id="KW-1185">Reference proteome</keyword>
<evidence type="ECO:0000313" key="2">
    <source>
        <dbReference type="EMBL" id="KAF4610926.1"/>
    </source>
</evidence>
<accession>A0A8H4QHN3</accession>
<gene>
    <name evidence="2" type="ORF">D9613_006549</name>
</gene>
<dbReference type="EMBL" id="JAACJL010000058">
    <property type="protein sequence ID" value="KAF4610926.1"/>
    <property type="molecule type" value="Genomic_DNA"/>
</dbReference>
<evidence type="ECO:0000313" key="3">
    <source>
        <dbReference type="Proteomes" id="UP000521872"/>
    </source>
</evidence>
<name>A0A8H4QHN3_9AGAR</name>
<protein>
    <submittedName>
        <fullName evidence="2">Uncharacterized protein</fullName>
    </submittedName>
</protein>
<sequence length="167" mass="18604">MSMRDRKEIHSVMLDLPLFVDNDTRTEATRIHLEYAAASAPAPSAQVEKPSVNKAAPADDAMKQIAALTKRMNNLEKRADASDKENGELKKTVQGLTLRNRADKETSETKELVEELIKNSVGELEAENVELKKRLLDFEKETNRMKRALQGAHKAFEDLASTPANSS</sequence>
<feature type="coiled-coil region" evidence="1">
    <location>
        <begin position="58"/>
        <end position="148"/>
    </location>
</feature>
<proteinExistence type="predicted"/>
<comment type="caution">
    <text evidence="2">The sequence shown here is derived from an EMBL/GenBank/DDBJ whole genome shotgun (WGS) entry which is preliminary data.</text>
</comment>
<keyword evidence="1" id="KW-0175">Coiled coil</keyword>